<dbReference type="PANTHER" id="PTHR43649:SF14">
    <property type="entry name" value="BLR3389 PROTEIN"/>
    <property type="match status" value="1"/>
</dbReference>
<evidence type="ECO:0000313" key="2">
    <source>
        <dbReference type="Proteomes" id="UP000261905"/>
    </source>
</evidence>
<proteinExistence type="predicted"/>
<keyword evidence="2" id="KW-1185">Reference proteome</keyword>
<dbReference type="InterPro" id="IPR050490">
    <property type="entry name" value="Bact_solute-bd_prot1"/>
</dbReference>
<dbReference type="EMBL" id="QUBQ01000005">
    <property type="protein sequence ID" value="REK71522.1"/>
    <property type="molecule type" value="Genomic_DNA"/>
</dbReference>
<dbReference type="SUPFAM" id="SSF53850">
    <property type="entry name" value="Periplasmic binding protein-like II"/>
    <property type="match status" value="1"/>
</dbReference>
<dbReference type="PROSITE" id="PS51257">
    <property type="entry name" value="PROKAR_LIPOPROTEIN"/>
    <property type="match status" value="1"/>
</dbReference>
<dbReference type="Proteomes" id="UP000261905">
    <property type="component" value="Unassembled WGS sequence"/>
</dbReference>
<organism evidence="1 2">
    <name type="scientific">Paenibacillus paeoniae</name>
    <dbReference type="NCBI Taxonomy" id="2292705"/>
    <lineage>
        <taxon>Bacteria</taxon>
        <taxon>Bacillati</taxon>
        <taxon>Bacillota</taxon>
        <taxon>Bacilli</taxon>
        <taxon>Bacillales</taxon>
        <taxon>Paenibacillaceae</taxon>
        <taxon>Paenibacillus</taxon>
    </lineage>
</organism>
<dbReference type="InterPro" id="IPR006059">
    <property type="entry name" value="SBP"/>
</dbReference>
<reference evidence="1 2" key="1">
    <citation type="submission" date="2018-08" db="EMBL/GenBank/DDBJ databases">
        <title>Paenibacillus sp. M4BSY-1, whole genome shotgun sequence.</title>
        <authorList>
            <person name="Tuo L."/>
        </authorList>
    </citation>
    <scope>NUCLEOTIDE SEQUENCE [LARGE SCALE GENOMIC DNA]</scope>
    <source>
        <strain evidence="1 2">M4BSY-1</strain>
    </source>
</reference>
<evidence type="ECO:0000313" key="1">
    <source>
        <dbReference type="EMBL" id="REK71522.1"/>
    </source>
</evidence>
<dbReference type="OrthoDB" id="9798191at2"/>
<dbReference type="PANTHER" id="PTHR43649">
    <property type="entry name" value="ARABINOSE-BINDING PROTEIN-RELATED"/>
    <property type="match status" value="1"/>
</dbReference>
<dbReference type="RefSeq" id="WP_116048792.1">
    <property type="nucleotide sequence ID" value="NZ_QUBQ01000005.1"/>
</dbReference>
<sequence length="444" mass="48000">MKRTVTAVIALTVLIAVSAGCSISKVWEAGKTGSEKATISLWHNFTGDDLRAQTMRSIIQEFEEAHPDIKVDVQAIPPDEYRARLKKSAEGGDIPDVFVLWSGAMTREYAAASLIQPIDDLVDAYPEWRDGFLPNSLEAFKDRGLVYGAPMGLSPTSILYYNKRIFEENELRVPTTWGELMYMVGKLNSKGITPIALGNKAGWPAQSSIFSSIADRVTGTEWLINAANQEKGAKFTDATFIEALKYMKQLGEVGAFQKGYQHMNNIEMELMFARGESAMMIDGGWALTNLAANASLEAMSEMGAALLPAIPDGKGDPNTLAGVVGSGMALGIHAEGSDKEAAYELIYAMSGPDAQQRTLESNQLVSYKLELDKSKVSPIFAEVYDLVNSVSLTPVYDGVLTTEGAEAVNNGLRELLEGGDPEKIAASIQEAQAKALGQLLGNMH</sequence>
<dbReference type="AlphaFoldDB" id="A0A371P6J6"/>
<dbReference type="Pfam" id="PF01547">
    <property type="entry name" value="SBP_bac_1"/>
    <property type="match status" value="1"/>
</dbReference>
<accession>A0A371P6J6</accession>
<protein>
    <submittedName>
        <fullName evidence="1">Extracellular solute-binding protein</fullName>
    </submittedName>
</protein>
<gene>
    <name evidence="1" type="ORF">DX130_21210</name>
</gene>
<comment type="caution">
    <text evidence="1">The sequence shown here is derived from an EMBL/GenBank/DDBJ whole genome shotgun (WGS) entry which is preliminary data.</text>
</comment>
<name>A0A371P6J6_9BACL</name>
<dbReference type="Gene3D" id="3.40.190.10">
    <property type="entry name" value="Periplasmic binding protein-like II"/>
    <property type="match status" value="2"/>
</dbReference>